<dbReference type="AlphaFoldDB" id="X1TAV2"/>
<accession>X1TAV2</accession>
<name>X1TAV2_9ZZZZ</name>
<sequence length="267" mass="31159">DKMTEEPAIDFLSGKLPRESIKFLDVYIAVGLFLLDNYGKENYHDLAEEYDQLREVNSKEALYPAIFALRNKIRLAIRNEKINVNLEDIFTSFDKSVISRQHLHKYTYAQMDEIQYSITRLFIYYFSKSVQEHSFEQGDYQNFIRYIKKQKTINLITIITTNWDTLVEEYCKLYGIKYSYGFQTSYTSIDIQNPMDKYDILLLKIHGSANWLKCLHCGAISVFENDKAADSLFEDEKQERCAICGQGKSFAAQSLQPEIITPTMLKS</sequence>
<evidence type="ECO:0000313" key="1">
    <source>
        <dbReference type="EMBL" id="GAI88486.1"/>
    </source>
</evidence>
<dbReference type="SUPFAM" id="SSF52467">
    <property type="entry name" value="DHS-like NAD/FAD-binding domain"/>
    <property type="match status" value="1"/>
</dbReference>
<organism evidence="1">
    <name type="scientific">marine sediment metagenome</name>
    <dbReference type="NCBI Taxonomy" id="412755"/>
    <lineage>
        <taxon>unclassified sequences</taxon>
        <taxon>metagenomes</taxon>
        <taxon>ecological metagenomes</taxon>
    </lineage>
</organism>
<dbReference type="Pfam" id="PF13289">
    <property type="entry name" value="SIR2_2"/>
    <property type="match status" value="1"/>
</dbReference>
<feature type="non-terminal residue" evidence="1">
    <location>
        <position position="1"/>
    </location>
</feature>
<comment type="caution">
    <text evidence="1">The sequence shown here is derived from an EMBL/GenBank/DDBJ whole genome shotgun (WGS) entry which is preliminary data.</text>
</comment>
<dbReference type="EMBL" id="BARW01022713">
    <property type="protein sequence ID" value="GAI88486.1"/>
    <property type="molecule type" value="Genomic_DNA"/>
</dbReference>
<dbReference type="InterPro" id="IPR029035">
    <property type="entry name" value="DHS-like_NAD/FAD-binding_dom"/>
</dbReference>
<proteinExistence type="predicted"/>
<feature type="non-terminal residue" evidence="1">
    <location>
        <position position="267"/>
    </location>
</feature>
<gene>
    <name evidence="1" type="ORF">S12H4_37823</name>
</gene>
<protein>
    <submittedName>
        <fullName evidence="1">Uncharacterized protein</fullName>
    </submittedName>
</protein>
<reference evidence="1" key="1">
    <citation type="journal article" date="2014" name="Front. Microbiol.">
        <title>High frequency of phylogenetically diverse reductive dehalogenase-homologous genes in deep subseafloor sedimentary metagenomes.</title>
        <authorList>
            <person name="Kawai M."/>
            <person name="Futagami T."/>
            <person name="Toyoda A."/>
            <person name="Takaki Y."/>
            <person name="Nishi S."/>
            <person name="Hori S."/>
            <person name="Arai W."/>
            <person name="Tsubouchi T."/>
            <person name="Morono Y."/>
            <person name="Uchiyama I."/>
            <person name="Ito T."/>
            <person name="Fujiyama A."/>
            <person name="Inagaki F."/>
            <person name="Takami H."/>
        </authorList>
    </citation>
    <scope>NUCLEOTIDE SEQUENCE</scope>
    <source>
        <strain evidence="1">Expedition CK06-06</strain>
    </source>
</reference>